<dbReference type="PANTHER" id="PTHR43877">
    <property type="entry name" value="AMINOALKYLPHOSPHONATE N-ACETYLTRANSFERASE-RELATED-RELATED"/>
    <property type="match status" value="1"/>
</dbReference>
<dbReference type="GO" id="GO:0016747">
    <property type="term" value="F:acyltransferase activity, transferring groups other than amino-acyl groups"/>
    <property type="evidence" value="ECO:0007669"/>
    <property type="project" value="InterPro"/>
</dbReference>
<dbReference type="RefSeq" id="WP_022610960.1">
    <property type="nucleotide sequence ID" value="NZ_LK391965.1"/>
</dbReference>
<reference evidence="4 5" key="1">
    <citation type="journal article" date="2013" name="ISME J.">
        <title>Comparative genomics of pathogenic lineages of Vibrio nigripulchritudo identifies virulence-associated traits.</title>
        <authorList>
            <person name="Goudenege D."/>
            <person name="Labreuche Y."/>
            <person name="Krin E."/>
            <person name="Ansquer D."/>
            <person name="Mangenot S."/>
            <person name="Calteau A."/>
            <person name="Medigue C."/>
            <person name="Mazel D."/>
            <person name="Polz M.F."/>
            <person name="Le Roux F."/>
        </authorList>
    </citation>
    <scope>NUCLEOTIDE SEQUENCE [LARGE SCALE GENOMIC DNA]</scope>
    <source>
        <strain evidence="4 5">SOn1</strain>
    </source>
</reference>
<dbReference type="Gene3D" id="3.40.630.30">
    <property type="match status" value="1"/>
</dbReference>
<proteinExistence type="predicted"/>
<name>A0AAV2VLG7_9VIBR</name>
<dbReference type="InterPro" id="IPR016181">
    <property type="entry name" value="Acyl_CoA_acyltransferase"/>
</dbReference>
<comment type="caution">
    <text evidence="4">The sequence shown here is derived from an EMBL/GenBank/DDBJ whole genome shotgun (WGS) entry which is preliminary data.</text>
</comment>
<dbReference type="EMBL" id="CAOF01000060">
    <property type="protein sequence ID" value="CCO45518.1"/>
    <property type="molecule type" value="Genomic_DNA"/>
</dbReference>
<dbReference type="PROSITE" id="PS51186">
    <property type="entry name" value="GNAT"/>
    <property type="match status" value="1"/>
</dbReference>
<keyword evidence="2" id="KW-0012">Acyltransferase</keyword>
<sequence length="153" mass="17369">MKVVPLYSHSPGVPEIIQDIDHLMNSLYPAESNDLLPLDKLDDDNVYFAGIYDGGVLSACGAVVFKKDSDEYGEFKRIYVKPEFRGKDQAKRVLKHLIDATSNRSASVLRLETGNKQHAAIKLYESLGFRERNEFGDYQSDPHSVYMELLLNR</sequence>
<dbReference type="Pfam" id="PF00583">
    <property type="entry name" value="Acetyltransf_1"/>
    <property type="match status" value="1"/>
</dbReference>
<evidence type="ECO:0000259" key="3">
    <source>
        <dbReference type="PROSITE" id="PS51186"/>
    </source>
</evidence>
<accession>A0AAV2VLG7</accession>
<gene>
    <name evidence="4" type="ORF">VIBNISOn1_1520027</name>
</gene>
<evidence type="ECO:0000256" key="1">
    <source>
        <dbReference type="ARBA" id="ARBA00022679"/>
    </source>
</evidence>
<dbReference type="InterPro" id="IPR050832">
    <property type="entry name" value="Bact_Acetyltransf"/>
</dbReference>
<evidence type="ECO:0000256" key="2">
    <source>
        <dbReference type="ARBA" id="ARBA00023315"/>
    </source>
</evidence>
<feature type="domain" description="N-acetyltransferase" evidence="3">
    <location>
        <begin position="1"/>
        <end position="152"/>
    </location>
</feature>
<protein>
    <submittedName>
        <fullName evidence="4">Acyl-CoA N-acyltransferase</fullName>
    </submittedName>
</protein>
<dbReference type="CDD" id="cd04301">
    <property type="entry name" value="NAT_SF"/>
    <property type="match status" value="1"/>
</dbReference>
<evidence type="ECO:0000313" key="4">
    <source>
        <dbReference type="EMBL" id="CCO45518.1"/>
    </source>
</evidence>
<dbReference type="InterPro" id="IPR000182">
    <property type="entry name" value="GNAT_dom"/>
</dbReference>
<keyword evidence="1" id="KW-0808">Transferase</keyword>
<dbReference type="SUPFAM" id="SSF55729">
    <property type="entry name" value="Acyl-CoA N-acyltransferases (Nat)"/>
    <property type="match status" value="1"/>
</dbReference>
<organism evidence="4 5">
    <name type="scientific">Vibrio nigripulchritudo SOn1</name>
    <dbReference type="NCBI Taxonomy" id="1238450"/>
    <lineage>
        <taxon>Bacteria</taxon>
        <taxon>Pseudomonadati</taxon>
        <taxon>Pseudomonadota</taxon>
        <taxon>Gammaproteobacteria</taxon>
        <taxon>Vibrionales</taxon>
        <taxon>Vibrionaceae</taxon>
        <taxon>Vibrio</taxon>
    </lineage>
</organism>
<dbReference type="AlphaFoldDB" id="A0AAV2VLG7"/>
<evidence type="ECO:0000313" key="5">
    <source>
        <dbReference type="Proteomes" id="UP000018211"/>
    </source>
</evidence>
<dbReference type="PANTHER" id="PTHR43877:SF5">
    <property type="entry name" value="BLL8307 PROTEIN"/>
    <property type="match status" value="1"/>
</dbReference>
<dbReference type="Proteomes" id="UP000018211">
    <property type="component" value="Unassembled WGS sequence"/>
</dbReference>